<evidence type="ECO:0000259" key="3">
    <source>
        <dbReference type="PROSITE" id="PS51203"/>
    </source>
</evidence>
<keyword evidence="5" id="KW-1185">Reference proteome</keyword>
<dbReference type="Gene3D" id="2.60.40.790">
    <property type="match status" value="1"/>
</dbReference>
<dbReference type="FunFam" id="2.60.40.790:FF:000013">
    <property type="entry name" value="Very-long-chain (3R)-3-hydroxyacyl-CoA dehydratase"/>
    <property type="match status" value="1"/>
</dbReference>
<proteinExistence type="inferred from homology"/>
<organism evidence="4 5">
    <name type="scientific">Synchytrium microbalum</name>
    <dbReference type="NCBI Taxonomy" id="1806994"/>
    <lineage>
        <taxon>Eukaryota</taxon>
        <taxon>Fungi</taxon>
        <taxon>Fungi incertae sedis</taxon>
        <taxon>Chytridiomycota</taxon>
        <taxon>Chytridiomycota incertae sedis</taxon>
        <taxon>Chytridiomycetes</taxon>
        <taxon>Synchytriales</taxon>
        <taxon>Synchytriaceae</taxon>
        <taxon>Synchytrium</taxon>
    </lineage>
</organism>
<dbReference type="Pfam" id="PF04969">
    <property type="entry name" value="CS"/>
    <property type="match status" value="1"/>
</dbReference>
<dbReference type="GeneID" id="42002413"/>
<feature type="region of interest" description="Disordered" evidence="2">
    <location>
        <begin position="166"/>
        <end position="218"/>
    </location>
</feature>
<dbReference type="Proteomes" id="UP000319731">
    <property type="component" value="Unassembled WGS sequence"/>
</dbReference>
<sequence>MASSADLFPEVLWAQRANEIYITINLADVTDPNIKLTPEALHFDGISHNQRYKVDLEFFKDVDPETSKRNITARSLVFVITKKEQDVEWWPRLLKKSGKTPHYIKTDFSKWRDEDDEEAEGGAGGEGGNPFDMDFSQFSNMGMGGGGMGGMPGMGGMGGMMGGMPGMGGMDMSGMDMGGDDSDDDELPKGGEDLEDDLPVLEPATAASKGKSSLDDVE</sequence>
<evidence type="ECO:0000256" key="2">
    <source>
        <dbReference type="SAM" id="MobiDB-lite"/>
    </source>
</evidence>
<dbReference type="CDD" id="cd06465">
    <property type="entry name" value="p23_hB-ind1_like"/>
    <property type="match status" value="1"/>
</dbReference>
<evidence type="ECO:0000313" key="5">
    <source>
        <dbReference type="Proteomes" id="UP000319731"/>
    </source>
</evidence>
<feature type="region of interest" description="Disordered" evidence="2">
    <location>
        <begin position="110"/>
        <end position="133"/>
    </location>
</feature>
<dbReference type="GO" id="GO:0006457">
    <property type="term" value="P:protein folding"/>
    <property type="evidence" value="ECO:0007669"/>
    <property type="project" value="TreeGrafter"/>
</dbReference>
<dbReference type="InterPro" id="IPR045250">
    <property type="entry name" value="p23-like"/>
</dbReference>
<dbReference type="EMBL" id="QEAO01000004">
    <property type="protein sequence ID" value="TPX36524.1"/>
    <property type="molecule type" value="Genomic_DNA"/>
</dbReference>
<dbReference type="GO" id="GO:0005829">
    <property type="term" value="C:cytosol"/>
    <property type="evidence" value="ECO:0007669"/>
    <property type="project" value="TreeGrafter"/>
</dbReference>
<dbReference type="GO" id="GO:0051131">
    <property type="term" value="P:chaperone-mediated protein complex assembly"/>
    <property type="evidence" value="ECO:0007669"/>
    <property type="project" value="TreeGrafter"/>
</dbReference>
<dbReference type="OrthoDB" id="1564555at2759"/>
<accession>A0A507CF32</accession>
<dbReference type="GO" id="GO:0005634">
    <property type="term" value="C:nucleus"/>
    <property type="evidence" value="ECO:0007669"/>
    <property type="project" value="TreeGrafter"/>
</dbReference>
<dbReference type="InterPro" id="IPR007052">
    <property type="entry name" value="CS_dom"/>
</dbReference>
<dbReference type="PANTHER" id="PTHR22932">
    <property type="entry name" value="TELOMERASE-BINDING PROTEIN P23 HSP90 CO-CHAPERONE"/>
    <property type="match status" value="1"/>
</dbReference>
<dbReference type="STRING" id="1806994.A0A507CF32"/>
<feature type="domain" description="CS" evidence="3">
    <location>
        <begin position="6"/>
        <end position="94"/>
    </location>
</feature>
<evidence type="ECO:0000313" key="4">
    <source>
        <dbReference type="EMBL" id="TPX36524.1"/>
    </source>
</evidence>
<dbReference type="InterPro" id="IPR008978">
    <property type="entry name" value="HSP20-like_chaperone"/>
</dbReference>
<dbReference type="AlphaFoldDB" id="A0A507CF32"/>
<dbReference type="GO" id="GO:0051087">
    <property type="term" value="F:protein-folding chaperone binding"/>
    <property type="evidence" value="ECO:0007669"/>
    <property type="project" value="TreeGrafter"/>
</dbReference>
<comment type="caution">
    <text evidence="4">The sequence shown here is derived from an EMBL/GenBank/DDBJ whole genome shotgun (WGS) entry which is preliminary data.</text>
</comment>
<dbReference type="GO" id="GO:0051879">
    <property type="term" value="F:Hsp90 protein binding"/>
    <property type="evidence" value="ECO:0007669"/>
    <property type="project" value="InterPro"/>
</dbReference>
<gene>
    <name evidence="4" type="ORF">SmJEL517_g01188</name>
</gene>
<protein>
    <recommendedName>
        <fullName evidence="3">CS domain-containing protein</fullName>
    </recommendedName>
</protein>
<dbReference type="PANTHER" id="PTHR22932:SF1">
    <property type="entry name" value="CO-CHAPERONE PROTEIN DAF-41"/>
    <property type="match status" value="1"/>
</dbReference>
<name>A0A507CF32_9FUNG</name>
<dbReference type="PROSITE" id="PS51203">
    <property type="entry name" value="CS"/>
    <property type="match status" value="1"/>
</dbReference>
<comment type="similarity">
    <text evidence="1">Belongs to the p23/wos2 family.</text>
</comment>
<dbReference type="SUPFAM" id="SSF49764">
    <property type="entry name" value="HSP20-like chaperones"/>
    <property type="match status" value="1"/>
</dbReference>
<dbReference type="RefSeq" id="XP_031026738.1">
    <property type="nucleotide sequence ID" value="XM_031167116.1"/>
</dbReference>
<evidence type="ECO:0000256" key="1">
    <source>
        <dbReference type="ARBA" id="ARBA00025733"/>
    </source>
</evidence>
<reference evidence="4 5" key="1">
    <citation type="journal article" date="2019" name="Sci. Rep.">
        <title>Comparative genomics of chytrid fungi reveal insights into the obligate biotrophic and pathogenic lifestyle of Synchytrium endobioticum.</title>
        <authorList>
            <person name="van de Vossenberg B.T.L.H."/>
            <person name="Warris S."/>
            <person name="Nguyen H.D.T."/>
            <person name="van Gent-Pelzer M.P.E."/>
            <person name="Joly D.L."/>
            <person name="van de Geest H.C."/>
            <person name="Bonants P.J.M."/>
            <person name="Smith D.S."/>
            <person name="Levesque C.A."/>
            <person name="van der Lee T.A.J."/>
        </authorList>
    </citation>
    <scope>NUCLEOTIDE SEQUENCE [LARGE SCALE GENOMIC DNA]</scope>
    <source>
        <strain evidence="4 5">JEL517</strain>
    </source>
</reference>